<keyword evidence="2" id="KW-1185">Reference proteome</keyword>
<reference evidence="1 2" key="1">
    <citation type="journal article" date="2023" name="Science">
        <title>Complex scaffold remodeling in plant triterpene biosynthesis.</title>
        <authorList>
            <person name="De La Pena R."/>
            <person name="Hodgson H."/>
            <person name="Liu J.C."/>
            <person name="Stephenson M.J."/>
            <person name="Martin A.C."/>
            <person name="Owen C."/>
            <person name="Harkess A."/>
            <person name="Leebens-Mack J."/>
            <person name="Jimenez L.E."/>
            <person name="Osbourn A."/>
            <person name="Sattely E.S."/>
        </authorList>
    </citation>
    <scope>NUCLEOTIDE SEQUENCE [LARGE SCALE GENOMIC DNA]</scope>
    <source>
        <strain evidence="2">cv. JPN11</strain>
        <tissue evidence="1">Leaf</tissue>
    </source>
</reference>
<protein>
    <submittedName>
        <fullName evidence="1">Alanine--tRNA ligase</fullName>
    </submittedName>
</protein>
<proteinExistence type="predicted"/>
<comment type="caution">
    <text evidence="1">The sequence shown here is derived from an EMBL/GenBank/DDBJ whole genome shotgun (WGS) entry which is preliminary data.</text>
</comment>
<accession>A0ACC1YDU5</accession>
<gene>
    <name evidence="1" type="ORF">OWV82_005565</name>
</gene>
<evidence type="ECO:0000313" key="2">
    <source>
        <dbReference type="Proteomes" id="UP001164539"/>
    </source>
</evidence>
<organism evidence="1 2">
    <name type="scientific">Melia azedarach</name>
    <name type="common">Chinaberry tree</name>
    <dbReference type="NCBI Taxonomy" id="155640"/>
    <lineage>
        <taxon>Eukaryota</taxon>
        <taxon>Viridiplantae</taxon>
        <taxon>Streptophyta</taxon>
        <taxon>Embryophyta</taxon>
        <taxon>Tracheophyta</taxon>
        <taxon>Spermatophyta</taxon>
        <taxon>Magnoliopsida</taxon>
        <taxon>eudicotyledons</taxon>
        <taxon>Gunneridae</taxon>
        <taxon>Pentapetalae</taxon>
        <taxon>rosids</taxon>
        <taxon>malvids</taxon>
        <taxon>Sapindales</taxon>
        <taxon>Meliaceae</taxon>
        <taxon>Melia</taxon>
    </lineage>
</organism>
<name>A0ACC1YDU5_MELAZ</name>
<dbReference type="Proteomes" id="UP001164539">
    <property type="component" value="Chromosome 3"/>
</dbReference>
<sequence>MKDCQTPQKEQSRQLDFANRRSKDSQLKKPQKVTKKSLSAAFRSVSEEFSREITNEPVEFSPIAEVSDAIFNGQIDESFALDPSPSAPPEPFNFSELTASSTVTVNRNELSDLSPDRHQFIKSNGSNTGSVEADVLAKLLKETRLQVLNSVDVDTKSKQLLDSLIKFVVDEFYTIPEENDRSAELVSMKRRIAFTWFLIWIPAALLFFFLNSGPQRFHIGALPT</sequence>
<evidence type="ECO:0000313" key="1">
    <source>
        <dbReference type="EMBL" id="KAJ4721990.1"/>
    </source>
</evidence>
<keyword evidence="1" id="KW-0436">Ligase</keyword>
<dbReference type="EMBL" id="CM051396">
    <property type="protein sequence ID" value="KAJ4721990.1"/>
    <property type="molecule type" value="Genomic_DNA"/>
</dbReference>